<gene>
    <name evidence="1" type="ORF">GCL60_01955</name>
</gene>
<comment type="caution">
    <text evidence="1">The sequence shown here is derived from an EMBL/GenBank/DDBJ whole genome shotgun (WGS) entry which is preliminary data.</text>
</comment>
<reference evidence="1 2" key="1">
    <citation type="submission" date="2019-10" db="EMBL/GenBank/DDBJ databases">
        <title>New species of Slilvanegrellaceae.</title>
        <authorList>
            <person name="Pitt A."/>
            <person name="Hahn M.W."/>
        </authorList>
    </citation>
    <scope>NUCLEOTIDE SEQUENCE [LARGE SCALE GENOMIC DNA]</scope>
    <source>
        <strain evidence="1 2">SP-Ram-0.45-NSY-1</strain>
    </source>
</reference>
<dbReference type="AlphaFoldDB" id="A0A6N6VW76"/>
<sequence>MEQASILSIKEGKCIVLTKKELLNYKKYKGKIKPIFIDIHDEQLNLFCQNMLEIYNNSIGNSKIILEEDVKNLSSVVDIDIKIKNGLIKLLNDRLEFDLNETSDISDFREFIFTESSLYIQSDKCLTLENYKINISNYSKISFQNIYDKIYSDLPNYNTIFKFKEINAIELLRKYNISLVQGLLFHTEKIKIKILTKDVHKSDLRYVLRKLKFFQLENKISKDNDNLIFDIDGPLSLFVQNQKYGFNLASFFPTVTILKNWEIEAEVLLGKSEKQKGILNLDNKNFIPKYDFNYSSYMPEELEIFEKLFLEKSLDWKIINECDDFLFDGNEFFFPDYKLVNLSKSIYLEVFHKWHKSSLIRRLKNIENITNIHLIIAVSKNLLKDTEINKAITNSNIFKQHGFLFREMPTVNQVLEKLSSFI</sequence>
<dbReference type="InterPro" id="IPR008508">
    <property type="entry name" value="Bax1"/>
</dbReference>
<evidence type="ECO:0000313" key="2">
    <source>
        <dbReference type="Proteomes" id="UP000437748"/>
    </source>
</evidence>
<dbReference type="EMBL" id="WFLM01000001">
    <property type="protein sequence ID" value="KAB8040713.1"/>
    <property type="molecule type" value="Genomic_DNA"/>
</dbReference>
<dbReference type="PANTHER" id="PTHR39640">
    <property type="entry name" value="VNG6129C"/>
    <property type="match status" value="1"/>
</dbReference>
<proteinExistence type="predicted"/>
<dbReference type="PANTHER" id="PTHR39640:SF1">
    <property type="entry name" value="DUF790 FAMILY PROTEIN"/>
    <property type="match status" value="1"/>
</dbReference>
<organism evidence="1 2">
    <name type="scientific">Silvanigrella paludirubra</name>
    <dbReference type="NCBI Taxonomy" id="2499159"/>
    <lineage>
        <taxon>Bacteria</taxon>
        <taxon>Pseudomonadati</taxon>
        <taxon>Bdellovibrionota</taxon>
        <taxon>Oligoflexia</taxon>
        <taxon>Silvanigrellales</taxon>
        <taxon>Silvanigrellaceae</taxon>
        <taxon>Silvanigrella</taxon>
    </lineage>
</organism>
<dbReference type="Pfam" id="PF05626">
    <property type="entry name" value="DUF790"/>
    <property type="match status" value="1"/>
</dbReference>
<evidence type="ECO:0000313" key="1">
    <source>
        <dbReference type="EMBL" id="KAB8040713.1"/>
    </source>
</evidence>
<protein>
    <submittedName>
        <fullName evidence="1">DUF790 family protein</fullName>
    </submittedName>
</protein>
<keyword evidence="2" id="KW-1185">Reference proteome</keyword>
<dbReference type="Proteomes" id="UP000437748">
    <property type="component" value="Unassembled WGS sequence"/>
</dbReference>
<name>A0A6N6VW76_9BACT</name>
<accession>A0A6N6VW76</accession>